<dbReference type="EMBL" id="JJRB01000086">
    <property type="protein sequence ID" value="KKI03105.1"/>
    <property type="molecule type" value="Genomic_DNA"/>
</dbReference>
<accession>A0A0F8M982</accession>
<dbReference type="EMBL" id="JJRA01000105">
    <property type="protein sequence ID" value="KKI02327.1"/>
    <property type="molecule type" value="Genomic_DNA"/>
</dbReference>
<dbReference type="Proteomes" id="UP000034817">
    <property type="component" value="Unassembled WGS sequence"/>
</dbReference>
<evidence type="ECO:0000313" key="1">
    <source>
        <dbReference type="EMBL" id="KKG01773.1"/>
    </source>
</evidence>
<reference evidence="25 26" key="1">
    <citation type="journal article" date="2015" name="ISME J.">
        <title>Genomic and phenotypic differentiation among Methanosarcina mazei populations from Columbia River sediment.</title>
        <authorList>
            <person name="Youngblut N.D."/>
            <person name="Wirth J.S."/>
            <person name="Henriksen J.R."/>
            <person name="Smith M."/>
            <person name="Simon H."/>
            <person name="Metcalf W.W."/>
            <person name="Whitaker R.J."/>
        </authorList>
    </citation>
    <scope>NUCLEOTIDE SEQUENCE [LARGE SCALE GENOMIC DNA]</scope>
    <source>
        <strain evidence="9 42">1.H.A.1A.1</strain>
        <strain evidence="10 30">1.H.A.1A.3</strain>
        <strain evidence="11 27">1.H.A.1A.6</strain>
        <strain evidence="12 34">1.H.A.2.3</strain>
        <strain evidence="13 41">1.H.A.2.7</strain>
        <strain evidence="15">1.H.A.2.8</strain>
        <strain evidence="14 29">1.H.M.0.1</strain>
        <strain evidence="17 46">1.H.M.1A.1</strain>
        <strain evidence="16 31">1.H.M.1A.2</strain>
        <strain evidence="18 44">1.H.M.1A.3</strain>
        <strain evidence="19 25">1.H.M.2.2</strain>
        <strain evidence="20 47">1.H.M.2.3</strain>
        <strain evidence="22 40">1.H.M.2.4</strain>
        <strain evidence="21 45">1.H.T.2.1</strain>
        <strain evidence="23 28">1.H.T.2.3</strain>
        <strain evidence="24 38">1.H.T.2.5</strain>
        <strain evidence="1 32">2.F.A.2.3</strain>
        <strain evidence="2 33">3.F.T.1A.1</strain>
        <strain evidence="3 36">3.F.T.1A.2</strain>
        <strain evidence="4 39">3.F.T.1A.4</strain>
        <strain evidence="5 43">3.H.A.2.4</strain>
        <strain evidence="7 37">3.H.M.1B.1</strain>
        <strain evidence="6 26">3.H.M.1B.2</strain>
        <strain evidence="8 35">3.H.M.1B.5</strain>
    </source>
</reference>
<dbReference type="EMBL" id="JJPW01000005">
    <property type="protein sequence ID" value="KKH04076.1"/>
    <property type="molecule type" value="Genomic_DNA"/>
</dbReference>
<dbReference type="EMBL" id="JJOR01000122">
    <property type="protein sequence ID" value="KKG01773.1"/>
    <property type="molecule type" value="Genomic_DNA"/>
</dbReference>
<dbReference type="EMBL" id="JJQG01000145">
    <property type="protein sequence ID" value="KKH35047.1"/>
    <property type="molecule type" value="Genomic_DNA"/>
</dbReference>
<evidence type="ECO:0000313" key="41">
    <source>
        <dbReference type="Proteomes" id="UP000034692"/>
    </source>
</evidence>
<evidence type="ECO:0000313" key="38">
    <source>
        <dbReference type="Proteomes" id="UP000034547"/>
    </source>
</evidence>
<evidence type="ECO:0000313" key="6">
    <source>
        <dbReference type="EMBL" id="KKG95879.1"/>
    </source>
</evidence>
<evidence type="ECO:0000313" key="25">
    <source>
        <dbReference type="Proteomes" id="UP000033814"/>
    </source>
</evidence>
<dbReference type="EMBL" id="JJQR01000051">
    <property type="protein sequence ID" value="KKH76891.1"/>
    <property type="molecule type" value="Genomic_DNA"/>
</dbReference>
<evidence type="ECO:0000313" key="40">
    <source>
        <dbReference type="Proteomes" id="UP000034668"/>
    </source>
</evidence>
<dbReference type="EMBL" id="JJQH01000110">
    <property type="protein sequence ID" value="KKH39439.1"/>
    <property type="molecule type" value="Genomic_DNA"/>
</dbReference>
<evidence type="ECO:0000313" key="26">
    <source>
        <dbReference type="Proteomes" id="UP000033835"/>
    </source>
</evidence>
<evidence type="ECO:0000313" key="30">
    <source>
        <dbReference type="Proteomes" id="UP000034021"/>
    </source>
</evidence>
<sequence length="69" mass="8127">MTLELVKCPHCGYKYCTNIEKFVEDGETVAIRLGLSEVKKIFRRKTAKSFFIDLKCPNCKREFEYEVKT</sequence>
<evidence type="ECO:0000313" key="15">
    <source>
        <dbReference type="EMBL" id="KKH69868.1"/>
    </source>
</evidence>
<dbReference type="Proteomes" id="UP000033864">
    <property type="component" value="Unassembled WGS sequence"/>
</dbReference>
<dbReference type="Proteomes" id="UP000033835">
    <property type="component" value="Unassembled WGS sequence"/>
</dbReference>
<evidence type="ECO:0000313" key="13">
    <source>
        <dbReference type="EMBL" id="KKH62176.1"/>
    </source>
</evidence>
<name>A0A0F8M982_METMZ</name>
<evidence type="ECO:0000313" key="23">
    <source>
        <dbReference type="EMBL" id="KKI02327.1"/>
    </source>
</evidence>
<evidence type="ECO:0000313" key="29">
    <source>
        <dbReference type="Proteomes" id="UP000033933"/>
    </source>
</evidence>
<dbReference type="Proteomes" id="UP000033814">
    <property type="component" value="Unassembled WGS sequence"/>
</dbReference>
<evidence type="ECO:0000313" key="35">
    <source>
        <dbReference type="Proteomes" id="UP000034253"/>
    </source>
</evidence>
<dbReference type="EMBL" id="JJQW01000018">
    <property type="protein sequence ID" value="KKH90688.1"/>
    <property type="molecule type" value="Genomic_DNA"/>
</dbReference>
<evidence type="ECO:0000313" key="28">
    <source>
        <dbReference type="Proteomes" id="UP000033885"/>
    </source>
</evidence>
<dbReference type="Proteomes" id="UP000034468">
    <property type="component" value="Unassembled WGS sequence"/>
</dbReference>
<dbReference type="EMBL" id="JJQS01000122">
    <property type="protein sequence ID" value="KKH72248.1"/>
    <property type="molecule type" value="Genomic_DNA"/>
</dbReference>
<evidence type="ECO:0000313" key="46">
    <source>
        <dbReference type="Proteomes" id="UP000034925"/>
    </source>
</evidence>
<proteinExistence type="predicted"/>
<evidence type="ECO:0000313" key="12">
    <source>
        <dbReference type="EMBL" id="KKH54032.1"/>
    </source>
</evidence>
<dbReference type="EMBL" id="JJQZ01000076">
    <property type="protein sequence ID" value="KKH96304.1"/>
    <property type="molecule type" value="Genomic_DNA"/>
</dbReference>
<evidence type="ECO:0000313" key="14">
    <source>
        <dbReference type="EMBL" id="KKH67487.1"/>
    </source>
</evidence>
<evidence type="ECO:0000313" key="34">
    <source>
        <dbReference type="Proteomes" id="UP000034232"/>
    </source>
</evidence>
<evidence type="ECO:0000313" key="10">
    <source>
        <dbReference type="EMBL" id="KKH39439.1"/>
    </source>
</evidence>
<evidence type="ECO:0000313" key="3">
    <source>
        <dbReference type="EMBL" id="KKG57127.1"/>
    </source>
</evidence>
<evidence type="ECO:0000313" key="20">
    <source>
        <dbReference type="EMBL" id="KKH90688.1"/>
    </source>
</evidence>
<evidence type="ECO:0000313" key="36">
    <source>
        <dbReference type="Proteomes" id="UP000034279"/>
    </source>
</evidence>
<evidence type="ECO:0000313" key="43">
    <source>
        <dbReference type="Proteomes" id="UP000034817"/>
    </source>
</evidence>
<dbReference type="Proteomes" id="UP000034937">
    <property type="component" value="Unassembled WGS sequence"/>
</dbReference>
<dbReference type="Proteomes" id="UP000034142">
    <property type="component" value="Unassembled WGS sequence"/>
</dbReference>
<dbReference type="EMBL" id="JJPP01000114">
    <property type="protein sequence ID" value="KKG78114.1"/>
    <property type="molecule type" value="Genomic_DNA"/>
</dbReference>
<evidence type="ECO:0000313" key="16">
    <source>
        <dbReference type="EMBL" id="KKH72248.1"/>
    </source>
</evidence>
<organism evidence="9 42">
    <name type="scientific">Methanosarcina mazei</name>
    <name type="common">Methanosarcina frisia</name>
    <dbReference type="NCBI Taxonomy" id="2209"/>
    <lineage>
        <taxon>Archaea</taxon>
        <taxon>Methanobacteriati</taxon>
        <taxon>Methanobacteriota</taxon>
        <taxon>Stenosarchaea group</taxon>
        <taxon>Methanomicrobia</taxon>
        <taxon>Methanosarcinales</taxon>
        <taxon>Methanosarcinaceae</taxon>
        <taxon>Methanosarcina</taxon>
    </lineage>
</organism>
<evidence type="ECO:0000313" key="19">
    <source>
        <dbReference type="EMBL" id="KKH82407.1"/>
    </source>
</evidence>
<dbReference type="Proteomes" id="UP000034040">
    <property type="component" value="Unassembled WGS sequence"/>
</dbReference>
<evidence type="ECO:0000313" key="8">
    <source>
        <dbReference type="EMBL" id="KKH04076.1"/>
    </source>
</evidence>
<dbReference type="EMBL" id="JJQM01000105">
    <property type="protein sequence ID" value="KKH54032.1"/>
    <property type="molecule type" value="Genomic_DNA"/>
</dbReference>
<dbReference type="EMBL" id="JJQX01000048">
    <property type="protein sequence ID" value="KKH98154.1"/>
    <property type="molecule type" value="Genomic_DNA"/>
</dbReference>
<evidence type="ECO:0000313" key="33">
    <source>
        <dbReference type="Proteomes" id="UP000034188"/>
    </source>
</evidence>
<evidence type="ECO:0000313" key="2">
    <source>
        <dbReference type="EMBL" id="KKG55212.1"/>
    </source>
</evidence>
<protein>
    <submittedName>
        <fullName evidence="9">Uncharacterized protein</fullName>
    </submittedName>
</protein>
<dbReference type="EMBL" id="JJPU01000004">
    <property type="protein sequence ID" value="KKH03261.1"/>
    <property type="molecule type" value="Genomic_DNA"/>
</dbReference>
<dbReference type="EMBL" id="JJQT01000077">
    <property type="protein sequence ID" value="KKH80277.1"/>
    <property type="molecule type" value="Genomic_DNA"/>
</dbReference>
<evidence type="ECO:0000313" key="27">
    <source>
        <dbReference type="Proteomes" id="UP000033864"/>
    </source>
</evidence>
<dbReference type="Proteomes" id="UP000033885">
    <property type="component" value="Unassembled WGS sequence"/>
</dbReference>
<dbReference type="Proteomes" id="UP000034872">
    <property type="component" value="Unassembled WGS sequence"/>
</dbReference>
<dbReference type="Proteomes" id="UP000034188">
    <property type="component" value="Unassembled WGS sequence"/>
</dbReference>
<dbReference type="Proteomes" id="UP000034232">
    <property type="component" value="Unassembled WGS sequence"/>
</dbReference>
<comment type="caution">
    <text evidence="9">The sequence shown here is derived from an EMBL/GenBank/DDBJ whole genome shotgun (WGS) entry which is preliminary data.</text>
</comment>
<dbReference type="EMBL" id="JJPJ01000156">
    <property type="protein sequence ID" value="KKG57127.1"/>
    <property type="molecule type" value="Genomic_DNA"/>
</dbReference>
<evidence type="ECO:0000313" key="47">
    <source>
        <dbReference type="Proteomes" id="UP000034937"/>
    </source>
</evidence>
<evidence type="ECO:0000313" key="7">
    <source>
        <dbReference type="EMBL" id="KKH03261.1"/>
    </source>
</evidence>
<dbReference type="EMBL" id="JJQO01000242">
    <property type="protein sequence ID" value="KKH62176.1"/>
    <property type="molecule type" value="Genomic_DNA"/>
</dbReference>
<dbReference type="Proteomes" id="UP000034253">
    <property type="component" value="Unassembled WGS sequence"/>
</dbReference>
<dbReference type="EMBL" id="JJPI01000059">
    <property type="protein sequence ID" value="KKG55212.1"/>
    <property type="molecule type" value="Genomic_DNA"/>
</dbReference>
<evidence type="ECO:0000313" key="21">
    <source>
        <dbReference type="EMBL" id="KKH96304.1"/>
    </source>
</evidence>
<evidence type="ECO:0000313" key="11">
    <source>
        <dbReference type="EMBL" id="KKH45181.1"/>
    </source>
</evidence>
<dbReference type="Proteomes" id="UP000034566">
    <property type="component" value="Unassembled WGS sequence"/>
</dbReference>
<evidence type="ECO:0000313" key="45">
    <source>
        <dbReference type="Proteomes" id="UP000034872"/>
    </source>
</evidence>
<dbReference type="EMBL" id="JJQJ01000184">
    <property type="protein sequence ID" value="KKH45181.1"/>
    <property type="molecule type" value="Genomic_DNA"/>
</dbReference>
<evidence type="ECO:0000313" key="22">
    <source>
        <dbReference type="EMBL" id="KKH98154.1"/>
    </source>
</evidence>
<dbReference type="EMBL" id="JJPK01000115">
    <property type="protein sequence ID" value="KKG58615.1"/>
    <property type="molecule type" value="Genomic_DNA"/>
</dbReference>
<evidence type="ECO:0000313" key="18">
    <source>
        <dbReference type="EMBL" id="KKH80277.1"/>
    </source>
</evidence>
<evidence type="ECO:0000313" key="4">
    <source>
        <dbReference type="EMBL" id="KKG58615.1"/>
    </source>
</evidence>
<evidence type="ECO:0000313" key="31">
    <source>
        <dbReference type="Proteomes" id="UP000034040"/>
    </source>
</evidence>
<evidence type="ECO:0000313" key="44">
    <source>
        <dbReference type="Proteomes" id="UP000034842"/>
    </source>
</evidence>
<gene>
    <name evidence="1" type="ORF">DU31_17950</name>
    <name evidence="2" type="ORF">DU33_14390</name>
    <name evidence="4" type="ORF">DU45_01785</name>
    <name evidence="10" type="ORF">DU50_03420</name>
    <name evidence="9" type="ORF">DU54_00165</name>
    <name evidence="5" type="ORF">DU55_00050</name>
    <name evidence="8" type="ORF">DU56_16335</name>
    <name evidence="3" type="ORF">DU64_00510</name>
    <name evidence="7" type="ORF">DU66_18900</name>
    <name evidence="6" type="ORF">DU68_16680</name>
    <name evidence="15" type="ORF">DU73_06065</name>
    <name evidence="13" type="ORF">DU75_00160</name>
    <name evidence="12" type="ORF">DU76_00035</name>
    <name evidence="16" type="ORF">DU77_19690</name>
    <name evidence="18" type="ORF">DU78_18910</name>
    <name evidence="22" type="ORF">DU79_06305</name>
    <name evidence="23" type="ORF">DU81_00035</name>
    <name evidence="19" type="ORF">DU82_00035</name>
    <name evidence="24" type="ORF">DU83_12910</name>
    <name evidence="21" type="ORF">DU84_00055</name>
    <name evidence="11" type="ORF">DU85_01730</name>
    <name evidence="17" type="ORF">DU86_19830</name>
    <name evidence="14" type="ORF">DU87_06660</name>
    <name evidence="20" type="ORF">DU88_19275</name>
</gene>
<dbReference type="PATRIC" id="fig|2209.42.peg.3183"/>
<evidence type="ECO:0000313" key="24">
    <source>
        <dbReference type="EMBL" id="KKI03105.1"/>
    </source>
</evidence>
<dbReference type="Proteomes" id="UP000034547">
    <property type="component" value="Unassembled WGS sequence"/>
</dbReference>
<dbReference type="Proteomes" id="UP000034692">
    <property type="component" value="Unassembled WGS sequence"/>
</dbReference>
<evidence type="ECO:0000313" key="39">
    <source>
        <dbReference type="Proteomes" id="UP000034566"/>
    </source>
</evidence>
<dbReference type="Proteomes" id="UP000034758">
    <property type="component" value="Unassembled WGS sequence"/>
</dbReference>
<dbReference type="EMBL" id="JJQP01000040">
    <property type="protein sequence ID" value="KKH69868.1"/>
    <property type="molecule type" value="Genomic_DNA"/>
</dbReference>
<dbReference type="EMBL" id="JJQV01000093">
    <property type="protein sequence ID" value="KKH82407.1"/>
    <property type="molecule type" value="Genomic_DNA"/>
</dbReference>
<dbReference type="RefSeq" id="WP_048037567.1">
    <property type="nucleotide sequence ID" value="NZ_JBLVWA010000100.1"/>
</dbReference>
<evidence type="ECO:0000313" key="37">
    <source>
        <dbReference type="Proteomes" id="UP000034468"/>
    </source>
</evidence>
<evidence type="ECO:0000313" key="9">
    <source>
        <dbReference type="EMBL" id="KKH35047.1"/>
    </source>
</evidence>
<dbReference type="Proteomes" id="UP000034021">
    <property type="component" value="Unassembled WGS sequence"/>
</dbReference>
<dbReference type="EMBL" id="JJQQ01000069">
    <property type="protein sequence ID" value="KKH67487.1"/>
    <property type="molecule type" value="Genomic_DNA"/>
</dbReference>
<evidence type="ECO:0000313" key="42">
    <source>
        <dbReference type="Proteomes" id="UP000034758"/>
    </source>
</evidence>
<dbReference type="Proteomes" id="UP000034668">
    <property type="component" value="Unassembled WGS sequence"/>
</dbReference>
<dbReference type="EMBL" id="JJPV01000134">
    <property type="protein sequence ID" value="KKG95879.1"/>
    <property type="molecule type" value="Genomic_DNA"/>
</dbReference>
<dbReference type="Proteomes" id="UP000034279">
    <property type="component" value="Unassembled WGS sequence"/>
</dbReference>
<evidence type="ECO:0000313" key="32">
    <source>
        <dbReference type="Proteomes" id="UP000034142"/>
    </source>
</evidence>
<dbReference type="Proteomes" id="UP000033933">
    <property type="component" value="Unassembled WGS sequence"/>
</dbReference>
<evidence type="ECO:0000313" key="5">
    <source>
        <dbReference type="EMBL" id="KKG78114.1"/>
    </source>
</evidence>
<dbReference type="Proteomes" id="UP000034842">
    <property type="component" value="Unassembled WGS sequence"/>
</dbReference>
<evidence type="ECO:0000313" key="17">
    <source>
        <dbReference type="EMBL" id="KKH76891.1"/>
    </source>
</evidence>
<dbReference type="Proteomes" id="UP000034925">
    <property type="component" value="Unassembled WGS sequence"/>
</dbReference>
<dbReference type="AlphaFoldDB" id="A0A0F8M982"/>